<feature type="compositionally biased region" description="Polar residues" evidence="1">
    <location>
        <begin position="1"/>
        <end position="12"/>
    </location>
</feature>
<organism evidence="2">
    <name type="scientific">bioreactor metagenome</name>
    <dbReference type="NCBI Taxonomy" id="1076179"/>
    <lineage>
        <taxon>unclassified sequences</taxon>
        <taxon>metagenomes</taxon>
        <taxon>ecological metagenomes</taxon>
    </lineage>
</organism>
<sequence>MDFARSGNTPQSMKRPAAGRSGPQTSLPGKSRPQVKLSRSLFQSFSFCPAILPRAKEPGKGQRLRNGLRQADQRVVIELRIDQALNRPRTRDDRADARQYKQRQKKLEPAGRLLQDQLAERIQRQRQQRATDQLKRNGQLYRQRIRRLHNLGEQGVLREMAEIVADKHE</sequence>
<feature type="region of interest" description="Disordered" evidence="1">
    <location>
        <begin position="1"/>
        <end position="38"/>
    </location>
</feature>
<protein>
    <submittedName>
        <fullName evidence="2">Uncharacterized protein</fullName>
    </submittedName>
</protein>
<dbReference type="EMBL" id="VSSQ01114644">
    <property type="protein sequence ID" value="MPN50452.1"/>
    <property type="molecule type" value="Genomic_DNA"/>
</dbReference>
<evidence type="ECO:0000256" key="1">
    <source>
        <dbReference type="SAM" id="MobiDB-lite"/>
    </source>
</evidence>
<name>A0A645IHZ2_9ZZZZ</name>
<evidence type="ECO:0000313" key="2">
    <source>
        <dbReference type="EMBL" id="MPN50452.1"/>
    </source>
</evidence>
<feature type="region of interest" description="Disordered" evidence="1">
    <location>
        <begin position="87"/>
        <end position="111"/>
    </location>
</feature>
<accession>A0A645IHZ2</accession>
<gene>
    <name evidence="2" type="ORF">SDC9_198079</name>
</gene>
<feature type="compositionally biased region" description="Basic and acidic residues" evidence="1">
    <location>
        <begin position="89"/>
        <end position="109"/>
    </location>
</feature>
<dbReference type="AlphaFoldDB" id="A0A645IHZ2"/>
<comment type="caution">
    <text evidence="2">The sequence shown here is derived from an EMBL/GenBank/DDBJ whole genome shotgun (WGS) entry which is preliminary data.</text>
</comment>
<reference evidence="2" key="1">
    <citation type="submission" date="2019-08" db="EMBL/GenBank/DDBJ databases">
        <authorList>
            <person name="Kucharzyk K."/>
            <person name="Murdoch R.W."/>
            <person name="Higgins S."/>
            <person name="Loffler F."/>
        </authorList>
    </citation>
    <scope>NUCLEOTIDE SEQUENCE</scope>
</reference>
<proteinExistence type="predicted"/>